<gene>
    <name evidence="5" type="ordered locus">Desal_1285</name>
</gene>
<keyword evidence="5" id="KW-0418">Kinase</keyword>
<comment type="catalytic activity">
    <reaction evidence="2">
        <text>2 GTP = 3',3'-c-di-GMP + 2 diphosphate</text>
        <dbReference type="Rhea" id="RHEA:24898"/>
        <dbReference type="ChEBI" id="CHEBI:33019"/>
        <dbReference type="ChEBI" id="CHEBI:37565"/>
        <dbReference type="ChEBI" id="CHEBI:58805"/>
        <dbReference type="EC" id="2.7.7.65"/>
    </reaction>
</comment>
<dbReference type="Pfam" id="PF00990">
    <property type="entry name" value="GGDEF"/>
    <property type="match status" value="1"/>
</dbReference>
<dbReference type="Pfam" id="PF13424">
    <property type="entry name" value="TPR_12"/>
    <property type="match status" value="1"/>
</dbReference>
<dbReference type="PANTHER" id="PTHR45138:SF9">
    <property type="entry name" value="DIGUANYLATE CYCLASE DGCM-RELATED"/>
    <property type="match status" value="1"/>
</dbReference>
<evidence type="ECO:0000313" key="5">
    <source>
        <dbReference type="EMBL" id="ACS79347.1"/>
    </source>
</evidence>
<dbReference type="OrthoDB" id="5430072at2"/>
<dbReference type="HOGENOM" id="CLU_351178_0_0_7"/>
<dbReference type="InterPro" id="IPR006597">
    <property type="entry name" value="Sel1-like"/>
</dbReference>
<evidence type="ECO:0000313" key="6">
    <source>
        <dbReference type="Proteomes" id="UP000002601"/>
    </source>
</evidence>
<dbReference type="InterPro" id="IPR019734">
    <property type="entry name" value="TPR_rpt"/>
</dbReference>
<dbReference type="KEGG" id="dsa:Desal_1285"/>
<evidence type="ECO:0000259" key="4">
    <source>
        <dbReference type="PROSITE" id="PS50887"/>
    </source>
</evidence>
<dbReference type="SMART" id="SM00267">
    <property type="entry name" value="GGDEF"/>
    <property type="match status" value="1"/>
</dbReference>
<dbReference type="RefSeq" id="WP_015851165.1">
    <property type="nucleotide sequence ID" value="NC_012881.1"/>
</dbReference>
<dbReference type="eggNOG" id="COG2199">
    <property type="taxonomic scope" value="Bacteria"/>
</dbReference>
<dbReference type="GO" id="GO:0052621">
    <property type="term" value="F:diguanylate cyclase activity"/>
    <property type="evidence" value="ECO:0007669"/>
    <property type="project" value="UniProtKB-EC"/>
</dbReference>
<dbReference type="Proteomes" id="UP000002601">
    <property type="component" value="Chromosome"/>
</dbReference>
<feature type="repeat" description="TPR" evidence="3">
    <location>
        <begin position="648"/>
        <end position="681"/>
    </location>
</feature>
<dbReference type="SUPFAM" id="SSF55073">
    <property type="entry name" value="Nucleotide cyclase"/>
    <property type="match status" value="1"/>
</dbReference>
<dbReference type="AlphaFoldDB" id="C6C1V1"/>
<dbReference type="CDD" id="cd01949">
    <property type="entry name" value="GGDEF"/>
    <property type="match status" value="1"/>
</dbReference>
<proteinExistence type="predicted"/>
<keyword evidence="5" id="KW-0808">Transferase</keyword>
<dbReference type="STRING" id="526222.Desal_1285"/>
<dbReference type="EMBL" id="CP001649">
    <property type="protein sequence ID" value="ACS79347.1"/>
    <property type="molecule type" value="Genomic_DNA"/>
</dbReference>
<keyword evidence="5" id="KW-0723">Serine/threonine-protein kinase</keyword>
<dbReference type="Gene3D" id="1.25.40.10">
    <property type="entry name" value="Tetratricopeptide repeat domain"/>
    <property type="match status" value="1"/>
</dbReference>
<keyword evidence="3" id="KW-0802">TPR repeat</keyword>
<sequence>MRVMSLPMNKDNLFTSGISLSPQDLILYEHTLKDLIQEFLPFESYSLYFPKPAKGQFRAKLEARYNAEEAQLMLPLRLRGRDLCYFIARGVELEAPEALPPYLEALAACSLEKILLYKGSITDQLTGMATRDYFMSKLNKELDLIQNCMMPTTGGCKDPGIPTFSGSVGVVVLDLDHFQRINDRYGYGLGDSIIADLSASIKEMVAESVICARIFDDKFAFLIPDGRPKACAKLAEELRALVEKFQVEDPVTTDVLKISVSAGYANYPQSLSGPHFKRSADEQARILMRKAAKAVATAKDFGRNCVFAYSEILQKGAKVLEVLPLQRLALSIGQSVDAREGARFLVWSPDYQSGTQAHLTEDERISGTYPTMYKAEVVIIEVQEEIAFAEILHLSDPAWPVTEGDRLTLLNEKDSFFDAQAGPEANVSPQRDMITGLYSYKEFIGRYSRMRQNLDKFSVAVLRLAANPAEQGGNFQKLTDAQVQKVASRAETFFDKSCMGGRYSLNSLIYFFPDGESDAVMENVLRLVRECSDDFEIELAAGVASFPFLNYRRSEILENCRKGLDHSLMLEKPMVAQFDSVSLNISADRYYVDGDIYGAIEEFRLALLADSDNILARNSLGICYAQVGKPEQARKQFEEVLSITPKNIMALYNLGWTCQMLGSMDKAREAYEKCLELEPENVFSLVRLGVLSEQDKGLDEAEQYYLKAAKLKGGDALSMRHLARISYSRGDMDKAREYLHQALNANHNDAAAMNMLARIYLESGEDPQVAEVLARQSAALKPAKEQFWMTLAKALEVQEKFEEAEQVRSRF</sequence>
<dbReference type="Gene3D" id="3.30.70.270">
    <property type="match status" value="1"/>
</dbReference>
<dbReference type="EC" id="2.7.7.65" evidence="1"/>
<organism evidence="5 6">
    <name type="scientific">Maridesulfovibrio salexigens (strain ATCC 14822 / DSM 2638 / NCIMB 8403 / VKM B-1763)</name>
    <name type="common">Desulfovibrio salexigens</name>
    <dbReference type="NCBI Taxonomy" id="526222"/>
    <lineage>
        <taxon>Bacteria</taxon>
        <taxon>Pseudomonadati</taxon>
        <taxon>Thermodesulfobacteriota</taxon>
        <taxon>Desulfovibrionia</taxon>
        <taxon>Desulfovibrionales</taxon>
        <taxon>Desulfovibrionaceae</taxon>
        <taxon>Maridesulfovibrio</taxon>
    </lineage>
</organism>
<dbReference type="SMART" id="SM00671">
    <property type="entry name" value="SEL1"/>
    <property type="match status" value="3"/>
</dbReference>
<evidence type="ECO:0000256" key="3">
    <source>
        <dbReference type="PROSITE-ProRule" id="PRU00339"/>
    </source>
</evidence>
<dbReference type="InterPro" id="IPR029787">
    <property type="entry name" value="Nucleotide_cyclase"/>
</dbReference>
<keyword evidence="6" id="KW-1185">Reference proteome</keyword>
<dbReference type="InterPro" id="IPR000160">
    <property type="entry name" value="GGDEF_dom"/>
</dbReference>
<dbReference type="SUPFAM" id="SSF48452">
    <property type="entry name" value="TPR-like"/>
    <property type="match status" value="1"/>
</dbReference>
<dbReference type="SMART" id="SM00028">
    <property type="entry name" value="TPR"/>
    <property type="match status" value="4"/>
</dbReference>
<evidence type="ECO:0000256" key="1">
    <source>
        <dbReference type="ARBA" id="ARBA00012528"/>
    </source>
</evidence>
<dbReference type="InterPro" id="IPR050469">
    <property type="entry name" value="Diguanylate_Cyclase"/>
</dbReference>
<feature type="repeat" description="TPR" evidence="3">
    <location>
        <begin position="614"/>
        <end position="647"/>
    </location>
</feature>
<dbReference type="eggNOG" id="COG0457">
    <property type="taxonomic scope" value="Bacteria"/>
</dbReference>
<reference evidence="5 6" key="1">
    <citation type="submission" date="2009-06" db="EMBL/GenBank/DDBJ databases">
        <title>Complete sequence of Desulfovibrio salexigens DSM 2638.</title>
        <authorList>
            <consortium name="US DOE Joint Genome Institute"/>
            <person name="Lucas S."/>
            <person name="Copeland A."/>
            <person name="Lapidus A."/>
            <person name="Glavina del Rio T."/>
            <person name="Tice H."/>
            <person name="Bruce D."/>
            <person name="Goodwin L."/>
            <person name="Pitluck S."/>
            <person name="Munk A.C."/>
            <person name="Brettin T."/>
            <person name="Detter J.C."/>
            <person name="Han C."/>
            <person name="Tapia R."/>
            <person name="Larimer F."/>
            <person name="Land M."/>
            <person name="Hauser L."/>
            <person name="Kyrpides N."/>
            <person name="Anderson I."/>
            <person name="Wall J.D."/>
            <person name="Arkin A.P."/>
            <person name="Dehal P."/>
            <person name="Chivian D."/>
            <person name="Giles B."/>
            <person name="Hazen T.C."/>
        </authorList>
    </citation>
    <scope>NUCLEOTIDE SEQUENCE [LARGE SCALE GENOMIC DNA]</scope>
    <source>
        <strain evidence="6">ATCC 14822 / DSM 2638 / NCIMB 8403 / VKM B-1763</strain>
    </source>
</reference>
<feature type="repeat" description="TPR" evidence="3">
    <location>
        <begin position="716"/>
        <end position="749"/>
    </location>
</feature>
<accession>C6C1V1</accession>
<protein>
    <recommendedName>
        <fullName evidence="1">diguanylate cyclase</fullName>
        <ecNumber evidence="1">2.7.7.65</ecNumber>
    </recommendedName>
</protein>
<dbReference type="Pfam" id="PF13432">
    <property type="entry name" value="TPR_16"/>
    <property type="match status" value="1"/>
</dbReference>
<dbReference type="PANTHER" id="PTHR45138">
    <property type="entry name" value="REGULATORY COMPONENTS OF SENSORY TRANSDUCTION SYSTEM"/>
    <property type="match status" value="1"/>
</dbReference>
<dbReference type="NCBIfam" id="TIGR00254">
    <property type="entry name" value="GGDEF"/>
    <property type="match status" value="1"/>
</dbReference>
<dbReference type="GO" id="GO:0004674">
    <property type="term" value="F:protein serine/threonine kinase activity"/>
    <property type="evidence" value="ECO:0007669"/>
    <property type="project" value="UniProtKB-KW"/>
</dbReference>
<dbReference type="PROSITE" id="PS50887">
    <property type="entry name" value="GGDEF"/>
    <property type="match status" value="1"/>
</dbReference>
<dbReference type="InterPro" id="IPR043128">
    <property type="entry name" value="Rev_trsase/Diguanyl_cyclase"/>
</dbReference>
<feature type="domain" description="GGDEF" evidence="4">
    <location>
        <begin position="166"/>
        <end position="311"/>
    </location>
</feature>
<evidence type="ECO:0000256" key="2">
    <source>
        <dbReference type="ARBA" id="ARBA00034247"/>
    </source>
</evidence>
<name>C6C1V1_MARSD</name>
<dbReference type="InterPro" id="IPR011990">
    <property type="entry name" value="TPR-like_helical_dom_sf"/>
</dbReference>
<dbReference type="PROSITE" id="PS50005">
    <property type="entry name" value="TPR"/>
    <property type="match status" value="3"/>
</dbReference>